<proteinExistence type="predicted"/>
<dbReference type="EMBL" id="JBHULV010000014">
    <property type="protein sequence ID" value="MFD2731077.1"/>
    <property type="molecule type" value="Genomic_DNA"/>
</dbReference>
<evidence type="ECO:0000313" key="2">
    <source>
        <dbReference type="Proteomes" id="UP001597546"/>
    </source>
</evidence>
<reference evidence="2" key="1">
    <citation type="journal article" date="2019" name="Int. J. Syst. Evol. Microbiol.">
        <title>The Global Catalogue of Microorganisms (GCM) 10K type strain sequencing project: providing services to taxonomists for standard genome sequencing and annotation.</title>
        <authorList>
            <consortium name="The Broad Institute Genomics Platform"/>
            <consortium name="The Broad Institute Genome Sequencing Center for Infectious Disease"/>
            <person name="Wu L."/>
            <person name="Ma J."/>
        </authorList>
    </citation>
    <scope>NUCLEOTIDE SEQUENCE [LARGE SCALE GENOMIC DNA]</scope>
    <source>
        <strain evidence="2">KCTC 42456</strain>
    </source>
</reference>
<gene>
    <name evidence="1" type="ORF">ACFSSE_05110</name>
</gene>
<accession>A0ABW5TP86</accession>
<name>A0ABW5TP86_9SPHI</name>
<dbReference type="RefSeq" id="WP_379041909.1">
    <property type="nucleotide sequence ID" value="NZ_JBHSKW010000018.1"/>
</dbReference>
<protein>
    <submittedName>
        <fullName evidence="1">Uncharacterized protein</fullName>
    </submittedName>
</protein>
<sequence>MKAEKVNTDKSVSVKQTAGKVNPFVKLMNDKDRIVKAIKDGRDLSILKGIKFVRPI</sequence>
<comment type="caution">
    <text evidence="1">The sequence shown here is derived from an EMBL/GenBank/DDBJ whole genome shotgun (WGS) entry which is preliminary data.</text>
</comment>
<evidence type="ECO:0000313" key="1">
    <source>
        <dbReference type="EMBL" id="MFD2731077.1"/>
    </source>
</evidence>
<dbReference type="Proteomes" id="UP001597546">
    <property type="component" value="Unassembled WGS sequence"/>
</dbReference>
<organism evidence="1 2">
    <name type="scientific">Pedobacter alpinus</name>
    <dbReference type="NCBI Taxonomy" id="1590643"/>
    <lineage>
        <taxon>Bacteria</taxon>
        <taxon>Pseudomonadati</taxon>
        <taxon>Bacteroidota</taxon>
        <taxon>Sphingobacteriia</taxon>
        <taxon>Sphingobacteriales</taxon>
        <taxon>Sphingobacteriaceae</taxon>
        <taxon>Pedobacter</taxon>
    </lineage>
</organism>
<keyword evidence="2" id="KW-1185">Reference proteome</keyword>